<comment type="subcellular location">
    <subcellularLocation>
        <location evidence="1">Cytoplasm</location>
    </subcellularLocation>
</comment>
<dbReference type="Proteomes" id="UP000255279">
    <property type="component" value="Unassembled WGS sequence"/>
</dbReference>
<evidence type="ECO:0000259" key="5">
    <source>
        <dbReference type="PROSITE" id="PS00662"/>
    </source>
</evidence>
<dbReference type="EMBL" id="UGQE01000001">
    <property type="protein sequence ID" value="STZ10583.1"/>
    <property type="molecule type" value="Genomic_DNA"/>
</dbReference>
<dbReference type="SUPFAM" id="SSF160246">
    <property type="entry name" value="EspE N-terminal domain-like"/>
    <property type="match status" value="1"/>
</dbReference>
<sequence>MSVKGFEHTAHPTHLGAAQFDKLATLLHAANLLDESTLTQAVATAAMHDVPLIAYVVAKNLVPSATITALLAKTLGESVVDLDEISLTSLPKTAIEPRLLAKHHVLVLADKGTHLVIATSDPTRQEMLKELRFHAGKHITPALVDESQLAKALGKLFLGAQYDLAALPDSQHTDAPDDDITLDAPTVKFVNQILLDALGLGASDIHVEPFEERLRIRVRIDGVMRPLATPPKHSGAAIATRLKVMAQLDTAERRKPQDGRLSFTLPTGKIMHFRVSTTPTVFGEKIVLRALDGTQSLMGVEMLGMSKSQQEMFVSALQKPQGMILITGPTGSGKTVSLYTALSLLNHDAINIQTVEDPVEVHLDGINQVNINPKIGLDFADVLRSFLRQDPDVIMVGEIRDTTTADIAIKAAQTGHLVLSTLHTNRACDAITRLQNMGIATFNIASSLSLVIAQRLLRKLCNHCKTPISVPDARLNELGFSADDIRRATIFAPTGCHRCHRCQDGYQGRVGVYEFLPIDAPMSERILAGASGNELHQAMQNQGLMSLHAAAIDKVCQGMTSLQELHRVSTL</sequence>
<dbReference type="OrthoDB" id="9804785at2"/>
<evidence type="ECO:0000256" key="1">
    <source>
        <dbReference type="ARBA" id="ARBA00004496"/>
    </source>
</evidence>
<name>A0A378R5G2_9GAMM</name>
<dbReference type="GO" id="GO:0005886">
    <property type="term" value="C:plasma membrane"/>
    <property type="evidence" value="ECO:0007669"/>
    <property type="project" value="TreeGrafter"/>
</dbReference>
<dbReference type="FunFam" id="3.40.50.300:FF:000398">
    <property type="entry name" value="Type IV pilus assembly ATPase PilB"/>
    <property type="match status" value="1"/>
</dbReference>
<keyword evidence="3" id="KW-0547">Nucleotide-binding</keyword>
<reference evidence="6 7" key="1">
    <citation type="submission" date="2018-06" db="EMBL/GenBank/DDBJ databases">
        <authorList>
            <consortium name="Pathogen Informatics"/>
            <person name="Doyle S."/>
        </authorList>
    </citation>
    <scope>NUCLEOTIDE SEQUENCE [LARGE SCALE GENOMIC DNA]</scope>
    <source>
        <strain evidence="6 7">NCTC10293</strain>
    </source>
</reference>
<dbReference type="PANTHER" id="PTHR30258:SF1">
    <property type="entry name" value="PROTEIN TRANSPORT PROTEIN HOFB HOMOLOG"/>
    <property type="match status" value="1"/>
</dbReference>
<gene>
    <name evidence="6" type="primary">epsE</name>
    <name evidence="6" type="ORF">NCTC10293_00924</name>
</gene>
<dbReference type="Pfam" id="PF00437">
    <property type="entry name" value="T2SSE"/>
    <property type="match status" value="1"/>
</dbReference>
<dbReference type="GO" id="GO:0005524">
    <property type="term" value="F:ATP binding"/>
    <property type="evidence" value="ECO:0007669"/>
    <property type="project" value="UniProtKB-KW"/>
</dbReference>
<dbReference type="InterPro" id="IPR037257">
    <property type="entry name" value="T2SS_E_N_sf"/>
</dbReference>
<proteinExistence type="inferred from homology"/>
<evidence type="ECO:0000256" key="3">
    <source>
        <dbReference type="ARBA" id="ARBA00022741"/>
    </source>
</evidence>
<feature type="domain" description="Bacterial type II secretion system protein E" evidence="5">
    <location>
        <begin position="387"/>
        <end position="401"/>
    </location>
</feature>
<dbReference type="GO" id="GO:0005737">
    <property type="term" value="C:cytoplasm"/>
    <property type="evidence" value="ECO:0007669"/>
    <property type="project" value="UniProtKB-SubCell"/>
</dbReference>
<evidence type="ECO:0000256" key="4">
    <source>
        <dbReference type="ARBA" id="ARBA00022840"/>
    </source>
</evidence>
<comment type="similarity">
    <text evidence="2">Belongs to the GSP E family.</text>
</comment>
<dbReference type="Gene3D" id="3.30.450.90">
    <property type="match status" value="1"/>
</dbReference>
<dbReference type="CDD" id="cd01129">
    <property type="entry name" value="PulE-GspE-like"/>
    <property type="match status" value="1"/>
</dbReference>
<dbReference type="RefSeq" id="WP_078275790.1">
    <property type="nucleotide sequence ID" value="NZ_CAACXO010000016.1"/>
</dbReference>
<protein>
    <submittedName>
        <fullName evidence="6">Type II traffic warden ATPase</fullName>
    </submittedName>
</protein>
<organism evidence="6 7">
    <name type="scientific">Moraxella caviae</name>
    <dbReference type="NCBI Taxonomy" id="34060"/>
    <lineage>
        <taxon>Bacteria</taxon>
        <taxon>Pseudomonadati</taxon>
        <taxon>Pseudomonadota</taxon>
        <taxon>Gammaproteobacteria</taxon>
        <taxon>Moraxellales</taxon>
        <taxon>Moraxellaceae</taxon>
        <taxon>Moraxella</taxon>
    </lineage>
</organism>
<dbReference type="PROSITE" id="PS00662">
    <property type="entry name" value="T2SP_E"/>
    <property type="match status" value="1"/>
</dbReference>
<evidence type="ECO:0000256" key="2">
    <source>
        <dbReference type="ARBA" id="ARBA00006611"/>
    </source>
</evidence>
<dbReference type="InterPro" id="IPR007831">
    <property type="entry name" value="T2SS_GspE_N"/>
</dbReference>
<dbReference type="PANTHER" id="PTHR30258">
    <property type="entry name" value="TYPE II SECRETION SYSTEM PROTEIN GSPE-RELATED"/>
    <property type="match status" value="1"/>
</dbReference>
<dbReference type="AlphaFoldDB" id="A0A378R5G2"/>
<evidence type="ECO:0000313" key="6">
    <source>
        <dbReference type="EMBL" id="STZ10583.1"/>
    </source>
</evidence>
<dbReference type="Pfam" id="PF05157">
    <property type="entry name" value="MshEN"/>
    <property type="match status" value="1"/>
</dbReference>
<dbReference type="Gene3D" id="3.40.50.300">
    <property type="entry name" value="P-loop containing nucleotide triphosphate hydrolases"/>
    <property type="match status" value="1"/>
</dbReference>
<dbReference type="InterPro" id="IPR027417">
    <property type="entry name" value="P-loop_NTPase"/>
</dbReference>
<dbReference type="SUPFAM" id="SSF52540">
    <property type="entry name" value="P-loop containing nucleoside triphosphate hydrolases"/>
    <property type="match status" value="1"/>
</dbReference>
<evidence type="ECO:0000313" key="7">
    <source>
        <dbReference type="Proteomes" id="UP000255279"/>
    </source>
</evidence>
<dbReference type="InterPro" id="IPR001482">
    <property type="entry name" value="T2SS/T4SS_dom"/>
</dbReference>
<accession>A0A378R5G2</accession>
<dbReference type="Gene3D" id="3.30.300.160">
    <property type="entry name" value="Type II secretion system, protein E, N-terminal domain"/>
    <property type="match status" value="1"/>
</dbReference>
<keyword evidence="4" id="KW-0067">ATP-binding</keyword>
<dbReference type="GO" id="GO:0016887">
    <property type="term" value="F:ATP hydrolysis activity"/>
    <property type="evidence" value="ECO:0007669"/>
    <property type="project" value="TreeGrafter"/>
</dbReference>